<evidence type="ECO:0000313" key="2">
    <source>
        <dbReference type="Proteomes" id="UP000053424"/>
    </source>
</evidence>
<reference evidence="2" key="2">
    <citation type="submission" date="2015-01" db="EMBL/GenBank/DDBJ databases">
        <title>Evolutionary Origins and Diversification of the Mycorrhizal Mutualists.</title>
        <authorList>
            <consortium name="DOE Joint Genome Institute"/>
            <consortium name="Mycorrhizal Genomics Consortium"/>
            <person name="Kohler A."/>
            <person name="Kuo A."/>
            <person name="Nagy L.G."/>
            <person name="Floudas D."/>
            <person name="Copeland A."/>
            <person name="Barry K.W."/>
            <person name="Cichocki N."/>
            <person name="Veneault-Fourrey C."/>
            <person name="LaButti K."/>
            <person name="Lindquist E.A."/>
            <person name="Lipzen A."/>
            <person name="Lundell T."/>
            <person name="Morin E."/>
            <person name="Murat C."/>
            <person name="Riley R."/>
            <person name="Ohm R."/>
            <person name="Sun H."/>
            <person name="Tunlid A."/>
            <person name="Henrissat B."/>
            <person name="Grigoriev I.V."/>
            <person name="Hibbett D.S."/>
            <person name="Martin F."/>
        </authorList>
    </citation>
    <scope>NUCLEOTIDE SEQUENCE [LARGE SCALE GENOMIC DNA]</scope>
    <source>
        <strain evidence="2">h7</strain>
    </source>
</reference>
<dbReference type="Gene3D" id="2.60.40.2970">
    <property type="match status" value="1"/>
</dbReference>
<dbReference type="Proteomes" id="UP000053424">
    <property type="component" value="Unassembled WGS sequence"/>
</dbReference>
<dbReference type="AlphaFoldDB" id="A0A0C3C5R4"/>
<proteinExistence type="predicted"/>
<protein>
    <submittedName>
        <fullName evidence="1">Uncharacterized protein</fullName>
    </submittedName>
</protein>
<dbReference type="STRING" id="686832.A0A0C3C5R4"/>
<reference evidence="1 2" key="1">
    <citation type="submission" date="2014-04" db="EMBL/GenBank/DDBJ databases">
        <authorList>
            <consortium name="DOE Joint Genome Institute"/>
            <person name="Kuo A."/>
            <person name="Gay G."/>
            <person name="Dore J."/>
            <person name="Kohler A."/>
            <person name="Nagy L.G."/>
            <person name="Floudas D."/>
            <person name="Copeland A."/>
            <person name="Barry K.W."/>
            <person name="Cichocki N."/>
            <person name="Veneault-Fourrey C."/>
            <person name="LaButti K."/>
            <person name="Lindquist E.A."/>
            <person name="Lipzen A."/>
            <person name="Lundell T."/>
            <person name="Morin E."/>
            <person name="Murat C."/>
            <person name="Sun H."/>
            <person name="Tunlid A."/>
            <person name="Henrissat B."/>
            <person name="Grigoriev I.V."/>
            <person name="Hibbett D.S."/>
            <person name="Martin F."/>
            <person name="Nordberg H.P."/>
            <person name="Cantor M.N."/>
            <person name="Hua S.X."/>
        </authorList>
    </citation>
    <scope>NUCLEOTIDE SEQUENCE [LARGE SCALE GENOMIC DNA]</scope>
    <source>
        <strain evidence="2">h7</strain>
    </source>
</reference>
<organism evidence="1 2">
    <name type="scientific">Hebeloma cylindrosporum</name>
    <dbReference type="NCBI Taxonomy" id="76867"/>
    <lineage>
        <taxon>Eukaryota</taxon>
        <taxon>Fungi</taxon>
        <taxon>Dikarya</taxon>
        <taxon>Basidiomycota</taxon>
        <taxon>Agaricomycotina</taxon>
        <taxon>Agaricomycetes</taxon>
        <taxon>Agaricomycetidae</taxon>
        <taxon>Agaricales</taxon>
        <taxon>Agaricineae</taxon>
        <taxon>Hymenogastraceae</taxon>
        <taxon>Hebeloma</taxon>
    </lineage>
</organism>
<dbReference type="HOGENOM" id="CLU_1543707_0_0_1"/>
<keyword evidence="2" id="KW-1185">Reference proteome</keyword>
<dbReference type="OrthoDB" id="412874at2759"/>
<sequence>TGPILVDGSSHLAIVTTLTNIGGETLEVLNDPETVLSSLATDSFVIKDGKGTSPEFVGYVVSRVPSEAGQKDGFSSLKPGDSVKITHHRKIWRKLTYLFLLQVGQAYSFRGTGVGVYTIRARTTFRYRNGDTGDLIPIEADTEDHIVSVLLHNGDPFNDTNLNFERRATVTDAP</sequence>
<accession>A0A0C3C5R4</accession>
<evidence type="ECO:0000313" key="1">
    <source>
        <dbReference type="EMBL" id="KIM44185.1"/>
    </source>
</evidence>
<gene>
    <name evidence="1" type="ORF">M413DRAFT_68430</name>
</gene>
<feature type="non-terminal residue" evidence="1">
    <location>
        <position position="174"/>
    </location>
</feature>
<dbReference type="EMBL" id="KN831774">
    <property type="protein sequence ID" value="KIM44185.1"/>
    <property type="molecule type" value="Genomic_DNA"/>
</dbReference>
<name>A0A0C3C5R4_HEBCY</name>